<protein>
    <submittedName>
        <fullName evidence="8">Putative membrane protein/domain</fullName>
    </submittedName>
</protein>
<dbReference type="EMBL" id="AZAJ01000001">
    <property type="protein sequence ID" value="ETA68013.1"/>
    <property type="molecule type" value="Genomic_DNA"/>
</dbReference>
<dbReference type="GO" id="GO:0005886">
    <property type="term" value="C:plasma membrane"/>
    <property type="evidence" value="ECO:0007669"/>
    <property type="project" value="UniProtKB-SubCell"/>
</dbReference>
<dbReference type="Pfam" id="PF06271">
    <property type="entry name" value="RDD"/>
    <property type="match status" value="1"/>
</dbReference>
<dbReference type="OrthoDB" id="137883at2157"/>
<feature type="transmembrane region" description="Helical" evidence="6">
    <location>
        <begin position="48"/>
        <end position="67"/>
    </location>
</feature>
<name>W9DQY7_METTI</name>
<evidence type="ECO:0000256" key="2">
    <source>
        <dbReference type="ARBA" id="ARBA00022475"/>
    </source>
</evidence>
<comment type="subcellular location">
    <subcellularLocation>
        <location evidence="1">Cell membrane</location>
        <topology evidence="1">Multi-pass membrane protein</topology>
    </subcellularLocation>
</comment>
<keyword evidence="4 6" id="KW-1133">Transmembrane helix</keyword>
<feature type="transmembrane region" description="Helical" evidence="6">
    <location>
        <begin position="73"/>
        <end position="91"/>
    </location>
</feature>
<dbReference type="GeneID" id="96962926"/>
<dbReference type="AlphaFoldDB" id="W9DQY7"/>
<gene>
    <name evidence="8" type="ORF">MettiDRAFT_1459</name>
</gene>
<accession>W9DQY7</accession>
<dbReference type="RefSeq" id="WP_023845149.1">
    <property type="nucleotide sequence ID" value="NZ_AZAJ01000001.1"/>
</dbReference>
<evidence type="ECO:0000256" key="4">
    <source>
        <dbReference type="ARBA" id="ARBA00022989"/>
    </source>
</evidence>
<organism evidence="8 9">
    <name type="scientific">Methanolobus tindarius DSM 2278</name>
    <dbReference type="NCBI Taxonomy" id="1090322"/>
    <lineage>
        <taxon>Archaea</taxon>
        <taxon>Methanobacteriati</taxon>
        <taxon>Methanobacteriota</taxon>
        <taxon>Stenosarchaea group</taxon>
        <taxon>Methanomicrobia</taxon>
        <taxon>Methanosarcinales</taxon>
        <taxon>Methanosarcinaceae</taxon>
        <taxon>Methanolobus</taxon>
    </lineage>
</organism>
<evidence type="ECO:0000259" key="7">
    <source>
        <dbReference type="Pfam" id="PF06271"/>
    </source>
</evidence>
<feature type="domain" description="RDD" evidence="7">
    <location>
        <begin position="37"/>
        <end position="157"/>
    </location>
</feature>
<evidence type="ECO:0000256" key="1">
    <source>
        <dbReference type="ARBA" id="ARBA00004651"/>
    </source>
</evidence>
<evidence type="ECO:0000256" key="3">
    <source>
        <dbReference type="ARBA" id="ARBA00022692"/>
    </source>
</evidence>
<evidence type="ECO:0000313" key="9">
    <source>
        <dbReference type="Proteomes" id="UP000019483"/>
    </source>
</evidence>
<reference evidence="8 9" key="1">
    <citation type="submission" date="2013-08" db="EMBL/GenBank/DDBJ databases">
        <authorList>
            <consortium name="DOE Joint Genome Institute"/>
            <person name="Eisen J."/>
            <person name="Huntemann M."/>
            <person name="Han J."/>
            <person name="Chen A."/>
            <person name="Kyrpides N."/>
            <person name="Mavromatis K."/>
            <person name="Markowitz V."/>
            <person name="Palaniappan K."/>
            <person name="Ivanova N."/>
            <person name="Schaumberg A."/>
            <person name="Pati A."/>
            <person name="Liolios K."/>
            <person name="Nordberg H.P."/>
            <person name="Cantor M.N."/>
            <person name="Hua S.X."/>
            <person name="Woyke T."/>
        </authorList>
    </citation>
    <scope>NUCLEOTIDE SEQUENCE [LARGE SCALE GENOMIC DNA]</scope>
    <source>
        <strain evidence="8 9">DSM 2278</strain>
    </source>
</reference>
<evidence type="ECO:0000256" key="5">
    <source>
        <dbReference type="ARBA" id="ARBA00023136"/>
    </source>
</evidence>
<keyword evidence="9" id="KW-1185">Reference proteome</keyword>
<dbReference type="PANTHER" id="PTHR36115:SF9">
    <property type="entry name" value="LMO1584 PROTEIN"/>
    <property type="match status" value="1"/>
</dbReference>
<evidence type="ECO:0000256" key="6">
    <source>
        <dbReference type="SAM" id="Phobius"/>
    </source>
</evidence>
<proteinExistence type="predicted"/>
<dbReference type="STRING" id="1090322.MettiDRAFT_1459"/>
<keyword evidence="3 6" id="KW-0812">Transmembrane</keyword>
<dbReference type="InterPro" id="IPR010432">
    <property type="entry name" value="RDD"/>
</dbReference>
<comment type="caution">
    <text evidence="8">The sequence shown here is derived from an EMBL/GenBank/DDBJ whole genome shotgun (WGS) entry which is preliminary data.</text>
</comment>
<dbReference type="InterPro" id="IPR051791">
    <property type="entry name" value="Pra-immunoreactive"/>
</dbReference>
<evidence type="ECO:0000313" key="8">
    <source>
        <dbReference type="EMBL" id="ETA68013.1"/>
    </source>
</evidence>
<dbReference type="PANTHER" id="PTHR36115">
    <property type="entry name" value="PROLINE-RICH ANTIGEN HOMOLOG-RELATED"/>
    <property type="match status" value="1"/>
</dbReference>
<dbReference type="Proteomes" id="UP000019483">
    <property type="component" value="Unassembled WGS sequence"/>
</dbReference>
<sequence>MYCPKCGNFNEDTAVSCSECNANLSSINSPNNGQLPYAGFWIRFAARFIDGVFLYIFGLIIGVIAGVLFQGSLVFILLSSIIVGISYFAGFESSEKQATIGKQVVGIKVIDYEGNRISFGKAVVRSIVKDVTALMLGIGYIAIPFSEKKQGLYDMAAETFVVYK</sequence>
<keyword evidence="2" id="KW-1003">Cell membrane</keyword>
<keyword evidence="5 6" id="KW-0472">Membrane</keyword>